<dbReference type="PROSITE" id="PS50231">
    <property type="entry name" value="RICIN_B_LECTIN"/>
    <property type="match status" value="1"/>
</dbReference>
<keyword evidence="6" id="KW-0964">Secreted</keyword>
<evidence type="ECO:0000256" key="7">
    <source>
        <dbReference type="ARBA" id="ARBA00022729"/>
    </source>
</evidence>
<dbReference type="PANTHER" id="PTHR40470:SF1">
    <property type="entry name" value="PHYTANOYL-COA DIOXYGENASE FAMILY PROTEIN (AFU_ORTHOLOGUE AFUA_2G15850)"/>
    <property type="match status" value="1"/>
</dbReference>
<dbReference type="Pfam" id="PF17801">
    <property type="entry name" value="Melibiase_C"/>
    <property type="match status" value="1"/>
</dbReference>
<dbReference type="Pfam" id="PF00652">
    <property type="entry name" value="Ricin_B_lectin"/>
    <property type="match status" value="1"/>
</dbReference>
<organism evidence="15 16">
    <name type="scientific">Monilinia laxa</name>
    <name type="common">Brown rot fungus</name>
    <name type="synonym">Sclerotinia laxa</name>
    <dbReference type="NCBI Taxonomy" id="61186"/>
    <lineage>
        <taxon>Eukaryota</taxon>
        <taxon>Fungi</taxon>
        <taxon>Dikarya</taxon>
        <taxon>Ascomycota</taxon>
        <taxon>Pezizomycotina</taxon>
        <taxon>Leotiomycetes</taxon>
        <taxon>Helotiales</taxon>
        <taxon>Sclerotiniaceae</taxon>
        <taxon>Monilinia</taxon>
    </lineage>
</organism>
<keyword evidence="12 13" id="KW-0326">Glycosidase</keyword>
<dbReference type="OrthoDB" id="5795902at2759"/>
<dbReference type="GO" id="GO:0030246">
    <property type="term" value="F:carbohydrate binding"/>
    <property type="evidence" value="ECO:0007669"/>
    <property type="project" value="UniProtKB-KW"/>
</dbReference>
<evidence type="ECO:0000256" key="11">
    <source>
        <dbReference type="ARBA" id="ARBA00023180"/>
    </source>
</evidence>
<keyword evidence="8" id="KW-0430">Lectin</keyword>
<dbReference type="SMART" id="SM00458">
    <property type="entry name" value="RICIN"/>
    <property type="match status" value="1"/>
</dbReference>
<evidence type="ECO:0000256" key="13">
    <source>
        <dbReference type="RuleBase" id="RU361168"/>
    </source>
</evidence>
<dbReference type="Gene3D" id="3.20.20.70">
    <property type="entry name" value="Aldolase class I"/>
    <property type="match status" value="1"/>
</dbReference>
<dbReference type="CDD" id="cd14792">
    <property type="entry name" value="GH27"/>
    <property type="match status" value="1"/>
</dbReference>
<dbReference type="FunFam" id="3.20.20.70:FF:000177">
    <property type="entry name" value="Alpha-galactosidase"/>
    <property type="match status" value="1"/>
</dbReference>
<proteinExistence type="inferred from homology"/>
<dbReference type="Gene3D" id="2.60.120.620">
    <property type="entry name" value="q2cbj1_9rhob like domain"/>
    <property type="match status" value="1"/>
</dbReference>
<dbReference type="SUPFAM" id="SSF50370">
    <property type="entry name" value="Ricin B-like lectins"/>
    <property type="match status" value="1"/>
</dbReference>
<dbReference type="InterPro" id="IPR035992">
    <property type="entry name" value="Ricin_B-like_lectins"/>
</dbReference>
<dbReference type="PANTHER" id="PTHR40470">
    <property type="entry name" value="PHYTANOYL-COA DIOXYGENASE FAMILY PROTEIN (AFU_ORTHOLOGUE AFUA_2G15850)"/>
    <property type="match status" value="1"/>
</dbReference>
<dbReference type="SUPFAM" id="SSF51197">
    <property type="entry name" value="Clavaminate synthase-like"/>
    <property type="match status" value="1"/>
</dbReference>
<comment type="caution">
    <text evidence="15">The sequence shown here is derived from an EMBL/GenBank/DDBJ whole genome shotgun (WGS) entry which is preliminary data.</text>
</comment>
<evidence type="ECO:0000256" key="12">
    <source>
        <dbReference type="ARBA" id="ARBA00023295"/>
    </source>
</evidence>
<dbReference type="EC" id="3.2.1.22" evidence="5 13"/>
<evidence type="ECO:0000313" key="16">
    <source>
        <dbReference type="Proteomes" id="UP000326757"/>
    </source>
</evidence>
<evidence type="ECO:0000313" key="15">
    <source>
        <dbReference type="EMBL" id="KAB8302564.1"/>
    </source>
</evidence>
<gene>
    <name evidence="15" type="ORF">EYC80_005949</name>
</gene>
<keyword evidence="11" id="KW-0325">Glycoprotein</keyword>
<reference evidence="15 16" key="1">
    <citation type="submission" date="2019-06" db="EMBL/GenBank/DDBJ databases">
        <title>Genome Sequence of the Brown Rot Fungal Pathogen Monilinia laxa.</title>
        <authorList>
            <person name="De Miccolis Angelini R.M."/>
            <person name="Landi L."/>
            <person name="Abate D."/>
            <person name="Pollastro S."/>
            <person name="Romanazzi G."/>
            <person name="Faretra F."/>
        </authorList>
    </citation>
    <scope>NUCLEOTIDE SEQUENCE [LARGE SCALE GENOMIC DNA]</scope>
    <source>
        <strain evidence="15 16">Mlax316</strain>
    </source>
</reference>
<accession>A0A5N6KFM8</accession>
<dbReference type="GO" id="GO:0004557">
    <property type="term" value="F:alpha-galactosidase activity"/>
    <property type="evidence" value="ECO:0007669"/>
    <property type="project" value="UniProtKB-EC"/>
</dbReference>
<dbReference type="InterPro" id="IPR013780">
    <property type="entry name" value="Glyco_hydro_b"/>
</dbReference>
<comment type="subcellular location">
    <subcellularLocation>
        <location evidence="3">Secreted</location>
    </subcellularLocation>
</comment>
<evidence type="ECO:0000256" key="2">
    <source>
        <dbReference type="ARBA" id="ARBA00003969"/>
    </source>
</evidence>
<evidence type="ECO:0000256" key="1">
    <source>
        <dbReference type="ARBA" id="ARBA00001255"/>
    </source>
</evidence>
<dbReference type="Gene3D" id="2.80.10.50">
    <property type="match status" value="1"/>
</dbReference>
<dbReference type="InterPro" id="IPR041233">
    <property type="entry name" value="Melibiase_C"/>
</dbReference>
<dbReference type="Pfam" id="PF16499">
    <property type="entry name" value="Melibiase_2"/>
    <property type="match status" value="1"/>
</dbReference>
<evidence type="ECO:0000256" key="4">
    <source>
        <dbReference type="ARBA" id="ARBA00009743"/>
    </source>
</evidence>
<keyword evidence="9 13" id="KW-0378">Hydrolase</keyword>
<dbReference type="GO" id="GO:0005576">
    <property type="term" value="C:extracellular region"/>
    <property type="evidence" value="ECO:0007669"/>
    <property type="project" value="UniProtKB-SubCell"/>
</dbReference>
<dbReference type="Gene3D" id="2.60.40.1180">
    <property type="entry name" value="Golgi alpha-mannosidase II"/>
    <property type="match status" value="1"/>
</dbReference>
<dbReference type="Pfam" id="PF05721">
    <property type="entry name" value="PhyH"/>
    <property type="match status" value="1"/>
</dbReference>
<dbReference type="GO" id="GO:0005975">
    <property type="term" value="P:carbohydrate metabolic process"/>
    <property type="evidence" value="ECO:0007669"/>
    <property type="project" value="InterPro"/>
</dbReference>
<evidence type="ECO:0000256" key="8">
    <source>
        <dbReference type="ARBA" id="ARBA00022734"/>
    </source>
</evidence>
<comment type="function">
    <text evidence="2">Hydrolyzes a variety of simple alpha-D-galactoside as well as more complex molecules such as oligosaccharides and polysaccharides.</text>
</comment>
<evidence type="ECO:0000256" key="10">
    <source>
        <dbReference type="ARBA" id="ARBA00023157"/>
    </source>
</evidence>
<evidence type="ECO:0000256" key="9">
    <source>
        <dbReference type="ARBA" id="ARBA00022801"/>
    </source>
</evidence>
<dbReference type="Proteomes" id="UP000326757">
    <property type="component" value="Unassembled WGS sequence"/>
</dbReference>
<feature type="domain" description="Ricin B lectin" evidence="14">
    <location>
        <begin position="413"/>
        <end position="530"/>
    </location>
</feature>
<evidence type="ECO:0000259" key="14">
    <source>
        <dbReference type="SMART" id="SM00458"/>
    </source>
</evidence>
<comment type="catalytic activity">
    <reaction evidence="1 13">
        <text>Hydrolysis of terminal, non-reducing alpha-D-galactose residues in alpha-D-galactosides, including galactose oligosaccharides, galactomannans and galactolipids.</text>
        <dbReference type="EC" id="3.2.1.22"/>
    </reaction>
</comment>
<evidence type="ECO:0000256" key="6">
    <source>
        <dbReference type="ARBA" id="ARBA00022525"/>
    </source>
</evidence>
<keyword evidence="16" id="KW-1185">Reference proteome</keyword>
<dbReference type="PRINTS" id="PR00740">
    <property type="entry name" value="GLHYDRLASE27"/>
</dbReference>
<keyword evidence="7" id="KW-0732">Signal</keyword>
<dbReference type="InterPro" id="IPR008775">
    <property type="entry name" value="Phytyl_CoA_dOase-like"/>
</dbReference>
<dbReference type="InterPro" id="IPR002241">
    <property type="entry name" value="Glyco_hydro_27"/>
</dbReference>
<name>A0A5N6KFM8_MONLA</name>
<dbReference type="AlphaFoldDB" id="A0A5N6KFM8"/>
<evidence type="ECO:0000256" key="3">
    <source>
        <dbReference type="ARBA" id="ARBA00004613"/>
    </source>
</evidence>
<keyword evidence="10 13" id="KW-1015">Disulfide bond</keyword>
<dbReference type="SUPFAM" id="SSF51011">
    <property type="entry name" value="Glycosyl hydrolase domain"/>
    <property type="match status" value="1"/>
</dbReference>
<dbReference type="InterPro" id="IPR000772">
    <property type="entry name" value="Ricin_B_lectin"/>
</dbReference>
<dbReference type="InterPro" id="IPR017853">
    <property type="entry name" value="GH"/>
</dbReference>
<evidence type="ECO:0000256" key="5">
    <source>
        <dbReference type="ARBA" id="ARBA00012755"/>
    </source>
</evidence>
<comment type="similarity">
    <text evidence="4 13">Belongs to the glycosyl hydrolase 27 family.</text>
</comment>
<dbReference type="InterPro" id="IPR013785">
    <property type="entry name" value="Aldolase_TIM"/>
</dbReference>
<dbReference type="SUPFAM" id="SSF51445">
    <property type="entry name" value="(Trans)glycosidases"/>
    <property type="match status" value="1"/>
</dbReference>
<protein>
    <recommendedName>
        <fullName evidence="5 13">Alpha-galactosidase</fullName>
        <ecNumber evidence="5 13">3.2.1.22</ecNumber>
    </recommendedName>
    <alternativeName>
        <fullName evidence="13">Melibiase</fullName>
    </alternativeName>
</protein>
<dbReference type="EMBL" id="VIGI01000003">
    <property type="protein sequence ID" value="KAB8302564.1"/>
    <property type="molecule type" value="Genomic_DNA"/>
</dbReference>
<sequence>MYNLPLVRMLAATVAVYDVSVQASVLQPTPPMGFNNWSAFMCGLNESLFIETAQAMVDKGLLAAGYDRLNLDDCWSQGSREPNGSLLWNPEKFPRGFPWLTSYLKSLGFNSGIYTDAGIHSCGGYPGSYGYEELDAQSYASWGFDYLKVDGCNMPIATQQEYELVYGHWHSILSKLENPIIFSESAPAYFADQDNLTDWYTVMGWAPKYGQLSRHSRDTLVWNSTSYWPDITGWDSIMFNYGQEVRLARYQTPGYFNDPDFLIVDHFDLSLDEKRSHFAIWASLSAPLIISAYIPAFGADEIAYLTNGDLIAVNQDSLALQATLVSQDGTWDVLTKDLANGDRLLTVINRGNSTASYQVPFQRIGISASRVKAKDLWMRMSVSTSKLVTAISVPSHGTAVYRISAEYGDLDVKPTGMIFNTASLKALTYSHQGLLWTNSVGLDEQIWQTDDDGTIKGIFDTSKCLADLGGGKVSLIVCSGTKTQKWEYYVTGNVKNFSTGECLAENNHDQCGHIIYLLVHENLQVEFLSLNNQNIINCKMSKPKSQLLQSLERDGFVLIPALLSEAEIDSLRLEAKSTVDLARSGSWPYVRTLPKQFPPWNVGEGESPAKDGIWGVQSLMNPRLPTSSSFIKIYFSDKILGVVKELLQCENDDLVMELFNLLIRPDRDFELRWHRDDIPSSATADEELARLADPAWHAQWNMALYDDASLIVVPRSHKRARTDAEREMSEYETGVEGEIRVEMKAGDVVFYDNNILHRGKYESSRERATLHGSVGHRNGKKLRARNVLQHGLKGWVGEINLGVLDEEERRRAESMMERLLKMAEENGEVGYSLDG</sequence>